<dbReference type="EMBL" id="CP002432">
    <property type="protein sequence ID" value="ADU65869.1"/>
    <property type="molecule type" value="Genomic_DNA"/>
</dbReference>
<dbReference type="eggNOG" id="COG0632">
    <property type="taxonomic scope" value="Bacteria"/>
</dbReference>
<dbReference type="SMART" id="SM00278">
    <property type="entry name" value="HhH1"/>
    <property type="match status" value="2"/>
</dbReference>
<dbReference type="GO" id="GO:0005737">
    <property type="term" value="C:cytoplasm"/>
    <property type="evidence" value="ECO:0007669"/>
    <property type="project" value="UniProtKB-SubCell"/>
</dbReference>
<feature type="region of interest" description="Domain III" evidence="6">
    <location>
        <begin position="149"/>
        <end position="202"/>
    </location>
</feature>
<evidence type="ECO:0000256" key="1">
    <source>
        <dbReference type="ARBA" id="ARBA00022490"/>
    </source>
</evidence>
<dbReference type="Pfam" id="PF01330">
    <property type="entry name" value="RuvA_N"/>
    <property type="match status" value="1"/>
</dbReference>
<dbReference type="Pfam" id="PF14520">
    <property type="entry name" value="HHH_5"/>
    <property type="match status" value="1"/>
</dbReference>
<dbReference type="RefSeq" id="WP_013505750.1">
    <property type="nucleotide sequence ID" value="NC_014836.1"/>
</dbReference>
<keyword evidence="4 6" id="KW-0233">DNA recombination</keyword>
<comment type="domain">
    <text evidence="6">Has three domains with a flexible linker between the domains II and III and assumes an 'L' shape. Domain III is highly mobile and contacts RuvB.</text>
</comment>
<comment type="function">
    <text evidence="6">The RuvA-RuvB-RuvC complex processes Holliday junction (HJ) DNA during genetic recombination and DNA repair, while the RuvA-RuvB complex plays an important role in the rescue of blocked DNA replication forks via replication fork reversal (RFR). RuvA specifically binds to HJ cruciform DNA, conferring on it an open structure. The RuvB hexamer acts as an ATP-dependent pump, pulling dsDNA into and through the RuvAB complex. HJ branch migration allows RuvC to scan DNA until it finds its consensus sequence, where it cleaves and resolves the cruciform DNA.</text>
</comment>
<name>E6W401_DESIS</name>
<dbReference type="InterPro" id="IPR011114">
    <property type="entry name" value="RuvA_C"/>
</dbReference>
<dbReference type="GO" id="GO:0006281">
    <property type="term" value="P:DNA repair"/>
    <property type="evidence" value="ECO:0007669"/>
    <property type="project" value="UniProtKB-UniRule"/>
</dbReference>
<dbReference type="GO" id="GO:0005524">
    <property type="term" value="F:ATP binding"/>
    <property type="evidence" value="ECO:0007669"/>
    <property type="project" value="InterPro"/>
</dbReference>
<dbReference type="InterPro" id="IPR003583">
    <property type="entry name" value="Hlx-hairpin-Hlx_DNA-bd_motif"/>
</dbReference>
<accession>E6W401</accession>
<evidence type="ECO:0000256" key="5">
    <source>
        <dbReference type="ARBA" id="ARBA00023204"/>
    </source>
</evidence>
<sequence>MISLVSGTVHSLTQDRATILTSGGVGYELSIPASLATSLKVDQTVSIQTWMGVKEDAITLYGFSSSEEKALFLLLMKVSGIGAKIALAAVGTLNTQQLGNAIAMGDIATIQRIPGVGKKVAEKIALELKDKVTPAAATSSAPQAFTGTTSGTPSVFADAVQGLIALGLRREEADSAARRAMAAGADSETSIIREVLRQRGHQ</sequence>
<dbReference type="InterPro" id="IPR012340">
    <property type="entry name" value="NA-bd_OB-fold"/>
</dbReference>
<dbReference type="GO" id="GO:0009378">
    <property type="term" value="F:four-way junction helicase activity"/>
    <property type="evidence" value="ECO:0007669"/>
    <property type="project" value="InterPro"/>
</dbReference>
<dbReference type="Pfam" id="PF07499">
    <property type="entry name" value="RuvA_C"/>
    <property type="match status" value="1"/>
</dbReference>
<dbReference type="GO" id="GO:0000400">
    <property type="term" value="F:four-way junction DNA binding"/>
    <property type="evidence" value="ECO:0007669"/>
    <property type="project" value="UniProtKB-UniRule"/>
</dbReference>
<evidence type="ECO:0000313" key="9">
    <source>
        <dbReference type="Proteomes" id="UP000002572"/>
    </source>
</evidence>
<dbReference type="Gene3D" id="1.10.8.10">
    <property type="entry name" value="DNA helicase RuvA subunit, C-terminal domain"/>
    <property type="match status" value="1"/>
</dbReference>
<evidence type="ECO:0000256" key="3">
    <source>
        <dbReference type="ARBA" id="ARBA00023125"/>
    </source>
</evidence>
<dbReference type="GO" id="GO:0006310">
    <property type="term" value="P:DNA recombination"/>
    <property type="evidence" value="ECO:0007669"/>
    <property type="project" value="UniProtKB-UniRule"/>
</dbReference>
<keyword evidence="8" id="KW-0547">Nucleotide-binding</keyword>
<evidence type="ECO:0000259" key="7">
    <source>
        <dbReference type="SMART" id="SM00278"/>
    </source>
</evidence>
<protein>
    <recommendedName>
        <fullName evidence="6">Holliday junction branch migration complex subunit RuvA</fullName>
    </recommendedName>
</protein>
<keyword evidence="8" id="KW-0347">Helicase</keyword>
<dbReference type="SUPFAM" id="SSF50249">
    <property type="entry name" value="Nucleic acid-binding proteins"/>
    <property type="match status" value="1"/>
</dbReference>
<dbReference type="InterPro" id="IPR000085">
    <property type="entry name" value="RuvA"/>
</dbReference>
<dbReference type="GO" id="GO:0009379">
    <property type="term" value="C:Holliday junction helicase complex"/>
    <property type="evidence" value="ECO:0007669"/>
    <property type="project" value="InterPro"/>
</dbReference>
<dbReference type="GO" id="GO:0048476">
    <property type="term" value="C:Holliday junction resolvase complex"/>
    <property type="evidence" value="ECO:0007669"/>
    <property type="project" value="UniProtKB-UniRule"/>
</dbReference>
<dbReference type="InterPro" id="IPR013849">
    <property type="entry name" value="DNA_helicase_Holl-junc_RuvA_I"/>
</dbReference>
<keyword evidence="9" id="KW-1185">Reference proteome</keyword>
<dbReference type="STRING" id="653733.Selin_1134"/>
<dbReference type="FunCoup" id="E6W401">
    <property type="interactions" value="235"/>
</dbReference>
<dbReference type="KEGG" id="din:Selin_1134"/>
<reference evidence="8 9" key="1">
    <citation type="submission" date="2010-12" db="EMBL/GenBank/DDBJ databases">
        <title>Complete sequence of Desulfurispirillum indicum S5.</title>
        <authorList>
            <consortium name="US DOE Joint Genome Institute"/>
            <person name="Lucas S."/>
            <person name="Copeland A."/>
            <person name="Lapidus A."/>
            <person name="Cheng J.-F."/>
            <person name="Goodwin L."/>
            <person name="Pitluck S."/>
            <person name="Chertkov O."/>
            <person name="Held B."/>
            <person name="Detter J.C."/>
            <person name="Han C."/>
            <person name="Tapia R."/>
            <person name="Land M."/>
            <person name="Hauser L."/>
            <person name="Kyrpides N."/>
            <person name="Ivanova N."/>
            <person name="Mikhailova N."/>
            <person name="Haggblom M."/>
            <person name="Rauschenbach I."/>
            <person name="Bini E."/>
            <person name="Woyke T."/>
        </authorList>
    </citation>
    <scope>NUCLEOTIDE SEQUENCE [LARGE SCALE GENOMIC DNA]</scope>
    <source>
        <strain evidence="9">ATCC BAA-1389 / DSM 22839 / S5</strain>
    </source>
</reference>
<keyword evidence="8" id="KW-0067">ATP-binding</keyword>
<evidence type="ECO:0000256" key="4">
    <source>
        <dbReference type="ARBA" id="ARBA00023172"/>
    </source>
</evidence>
<keyword evidence="8" id="KW-0378">Hydrolase</keyword>
<dbReference type="SUPFAM" id="SSF47781">
    <property type="entry name" value="RuvA domain 2-like"/>
    <property type="match status" value="1"/>
</dbReference>
<comment type="caution">
    <text evidence="6">Lacks conserved residue(s) required for the propagation of feature annotation.</text>
</comment>
<keyword evidence="5 6" id="KW-0234">DNA repair</keyword>
<feature type="domain" description="Helix-hairpin-helix DNA-binding motif class 1" evidence="7">
    <location>
        <begin position="73"/>
        <end position="92"/>
    </location>
</feature>
<proteinExistence type="inferred from homology"/>
<evidence type="ECO:0000256" key="6">
    <source>
        <dbReference type="HAMAP-Rule" id="MF_00031"/>
    </source>
</evidence>
<keyword evidence="1 6" id="KW-0963">Cytoplasm</keyword>
<evidence type="ECO:0000256" key="2">
    <source>
        <dbReference type="ARBA" id="ARBA00022763"/>
    </source>
</evidence>
<dbReference type="InterPro" id="IPR010994">
    <property type="entry name" value="RuvA_2-like"/>
</dbReference>
<dbReference type="Gene3D" id="2.40.50.140">
    <property type="entry name" value="Nucleic acid-binding proteins"/>
    <property type="match status" value="1"/>
</dbReference>
<keyword evidence="2 6" id="KW-0227">DNA damage</keyword>
<dbReference type="Proteomes" id="UP000002572">
    <property type="component" value="Chromosome"/>
</dbReference>
<comment type="subunit">
    <text evidence="6">Homotetramer. Forms an RuvA(8)-RuvB(12)-Holliday junction (HJ) complex. HJ DNA is sandwiched between 2 RuvA tetramers; dsDNA enters through RuvA and exits via RuvB. An RuvB hexamer assembles on each DNA strand where it exits the tetramer. Each RuvB hexamer is contacted by two RuvA subunits (via domain III) on 2 adjacent RuvB subunits; this complex drives branch migration. In the full resolvosome a probable DNA-RuvA(4)-RuvB(12)-RuvC(2) complex forms which resolves the HJ.</text>
</comment>
<organism evidence="8 9">
    <name type="scientific">Desulfurispirillum indicum (strain ATCC BAA-1389 / DSM 22839 / S5)</name>
    <dbReference type="NCBI Taxonomy" id="653733"/>
    <lineage>
        <taxon>Bacteria</taxon>
        <taxon>Pseudomonadati</taxon>
        <taxon>Chrysiogenota</taxon>
        <taxon>Chrysiogenia</taxon>
        <taxon>Chrysiogenales</taxon>
        <taxon>Chrysiogenaceae</taxon>
        <taxon>Desulfurispirillum</taxon>
    </lineage>
</organism>
<feature type="domain" description="Helix-hairpin-helix DNA-binding motif class 1" evidence="7">
    <location>
        <begin position="108"/>
        <end position="127"/>
    </location>
</feature>
<comment type="similarity">
    <text evidence="6">Belongs to the RuvA family.</text>
</comment>
<dbReference type="HOGENOM" id="CLU_087936_3_0_0"/>
<gene>
    <name evidence="6" type="primary">ruvA</name>
    <name evidence="8" type="ordered locus">Selin_1134</name>
</gene>
<dbReference type="OrthoDB" id="5293449at2"/>
<comment type="subcellular location">
    <subcellularLocation>
        <location evidence="6">Cytoplasm</location>
    </subcellularLocation>
</comment>
<feature type="region of interest" description="Domain I" evidence="6">
    <location>
        <begin position="1"/>
        <end position="64"/>
    </location>
</feature>
<evidence type="ECO:0000313" key="8">
    <source>
        <dbReference type="EMBL" id="ADU65869.1"/>
    </source>
</evidence>
<keyword evidence="3 6" id="KW-0238">DNA-binding</keyword>
<dbReference type="AlphaFoldDB" id="E6W401"/>
<dbReference type="Gene3D" id="1.10.150.20">
    <property type="entry name" value="5' to 3' exonuclease, C-terminal subdomain"/>
    <property type="match status" value="1"/>
</dbReference>
<dbReference type="HAMAP" id="MF_00031">
    <property type="entry name" value="DNA_HJ_migration_RuvA"/>
    <property type="match status" value="1"/>
</dbReference>
<dbReference type="InParanoid" id="E6W401"/>
<dbReference type="NCBIfam" id="TIGR00084">
    <property type="entry name" value="ruvA"/>
    <property type="match status" value="1"/>
</dbReference>